<proteinExistence type="predicted"/>
<dbReference type="AlphaFoldDB" id="I1IXJ3"/>
<sequence length="224" mass="22160">MAALRVSFVVGALVLCLAAAQIAAAGSSDTLRGTVACLDCAQQRNLSGVVVAVKCANGTGVRAAETDGQGRFEVAVPASRSKPGSPCAARILGGPEQLCAPPRFAASRVVVAHARPGGGSYALTSPLGVFTQCGSATAPSGEPEKATTAADAPEKATTAAGAPEKATTAADAPETATAAADDGTALETAKPVRLPGIDSPLDYNMGLPLNLFFPFFPVVGGGVP</sequence>
<reference evidence="3 4" key="1">
    <citation type="journal article" date="2010" name="Nature">
        <title>Genome sequencing and analysis of the model grass Brachypodium distachyon.</title>
        <authorList>
            <consortium name="International Brachypodium Initiative"/>
        </authorList>
    </citation>
    <scope>NUCLEOTIDE SEQUENCE [LARGE SCALE GENOMIC DNA]</scope>
    <source>
        <strain evidence="3 4">Bd21</strain>
    </source>
</reference>
<organism evidence="3">
    <name type="scientific">Brachypodium distachyon</name>
    <name type="common">Purple false brome</name>
    <name type="synonym">Trachynia distachya</name>
    <dbReference type="NCBI Taxonomy" id="15368"/>
    <lineage>
        <taxon>Eukaryota</taxon>
        <taxon>Viridiplantae</taxon>
        <taxon>Streptophyta</taxon>
        <taxon>Embryophyta</taxon>
        <taxon>Tracheophyta</taxon>
        <taxon>Spermatophyta</taxon>
        <taxon>Magnoliopsida</taxon>
        <taxon>Liliopsida</taxon>
        <taxon>Poales</taxon>
        <taxon>Poaceae</taxon>
        <taxon>BOP clade</taxon>
        <taxon>Pooideae</taxon>
        <taxon>Stipodae</taxon>
        <taxon>Brachypodieae</taxon>
        <taxon>Brachypodium</taxon>
    </lineage>
</organism>
<gene>
    <name evidence="4" type="primary">LOC100827343</name>
    <name evidence="3" type="ORF">BRADI_5g09480v3</name>
</gene>
<dbReference type="HOGENOM" id="CLU_107766_0_0_1"/>
<name>I1IXJ3_BRADI</name>
<dbReference type="RefSeq" id="XP_003581209.1">
    <property type="nucleotide sequence ID" value="XM_003581161.3"/>
</dbReference>
<dbReference type="OrthoDB" id="1104395at2759"/>
<evidence type="ECO:0000313" key="4">
    <source>
        <dbReference type="EnsemblPlants" id="KQJ82529"/>
    </source>
</evidence>
<dbReference type="EnsemblPlants" id="KQJ82529">
    <property type="protein sequence ID" value="KQJ82529"/>
    <property type="gene ID" value="BRADI_5g09480v3"/>
</dbReference>
<feature type="compositionally biased region" description="Low complexity" evidence="1">
    <location>
        <begin position="146"/>
        <end position="184"/>
    </location>
</feature>
<feature type="region of interest" description="Disordered" evidence="1">
    <location>
        <begin position="135"/>
        <end position="184"/>
    </location>
</feature>
<dbReference type="EMBL" id="CM000884">
    <property type="protein sequence ID" value="KQJ82529.1"/>
    <property type="molecule type" value="Genomic_DNA"/>
</dbReference>
<evidence type="ECO:0000313" key="3">
    <source>
        <dbReference type="EMBL" id="KQJ82529.1"/>
    </source>
</evidence>
<reference evidence="3" key="2">
    <citation type="submission" date="2017-06" db="EMBL/GenBank/DDBJ databases">
        <title>WGS assembly of Brachypodium distachyon.</title>
        <authorList>
            <consortium name="The International Brachypodium Initiative"/>
            <person name="Lucas S."/>
            <person name="Harmon-Smith M."/>
            <person name="Lail K."/>
            <person name="Tice H."/>
            <person name="Grimwood J."/>
            <person name="Bruce D."/>
            <person name="Barry K."/>
            <person name="Shu S."/>
            <person name="Lindquist E."/>
            <person name="Wang M."/>
            <person name="Pitluck S."/>
            <person name="Vogel J.P."/>
            <person name="Garvin D.F."/>
            <person name="Mockler T.C."/>
            <person name="Schmutz J."/>
            <person name="Rokhsar D."/>
            <person name="Bevan M.W."/>
        </authorList>
    </citation>
    <scope>NUCLEOTIDE SEQUENCE</scope>
    <source>
        <strain evidence="3">Bd21</strain>
    </source>
</reference>
<evidence type="ECO:0000256" key="1">
    <source>
        <dbReference type="SAM" id="MobiDB-lite"/>
    </source>
</evidence>
<feature type="chain" id="PRO_5014095554" description="Pollen Ole e 1 allergen and extensin family protein" evidence="2">
    <location>
        <begin position="25"/>
        <end position="224"/>
    </location>
</feature>
<dbReference type="Pfam" id="PF01190">
    <property type="entry name" value="Pollen_Ole_e_1"/>
    <property type="match status" value="1"/>
</dbReference>
<protein>
    <recommendedName>
        <fullName evidence="6">Pollen Ole e 1 allergen and extensin family protein</fullName>
    </recommendedName>
</protein>
<dbReference type="eggNOG" id="ENOG502RZ51">
    <property type="taxonomic scope" value="Eukaryota"/>
</dbReference>
<dbReference type="Proteomes" id="UP000008810">
    <property type="component" value="Chromosome 5"/>
</dbReference>
<evidence type="ECO:0000256" key="2">
    <source>
        <dbReference type="SAM" id="SignalP"/>
    </source>
</evidence>
<evidence type="ECO:0008006" key="6">
    <source>
        <dbReference type="Google" id="ProtNLM"/>
    </source>
</evidence>
<keyword evidence="2" id="KW-0732">Signal</keyword>
<keyword evidence="5" id="KW-1185">Reference proteome</keyword>
<evidence type="ECO:0000313" key="5">
    <source>
        <dbReference type="Proteomes" id="UP000008810"/>
    </source>
</evidence>
<accession>I1IXJ3</accession>
<dbReference type="Gramene" id="KQJ82529">
    <property type="protein sequence ID" value="KQJ82529"/>
    <property type="gene ID" value="BRADI_5g09480v3"/>
</dbReference>
<reference evidence="4" key="3">
    <citation type="submission" date="2018-08" db="UniProtKB">
        <authorList>
            <consortium name="EnsemblPlants"/>
        </authorList>
    </citation>
    <scope>IDENTIFICATION</scope>
    <source>
        <strain evidence="4">cv. Bd21</strain>
    </source>
</reference>
<feature type="signal peptide" evidence="2">
    <location>
        <begin position="1"/>
        <end position="24"/>
    </location>
</feature>
<dbReference type="GeneID" id="100827343"/>
<dbReference type="KEGG" id="bdi:100827343"/>